<feature type="transmembrane region" description="Helical" evidence="10">
    <location>
        <begin position="109"/>
        <end position="128"/>
    </location>
</feature>
<feature type="region of interest" description="Disordered" evidence="9">
    <location>
        <begin position="1"/>
        <end position="41"/>
    </location>
</feature>
<evidence type="ECO:0000313" key="11">
    <source>
        <dbReference type="EMBL" id="RCH85804.1"/>
    </source>
</evidence>
<evidence type="ECO:0000256" key="2">
    <source>
        <dbReference type="ARBA" id="ARBA00007715"/>
    </source>
</evidence>
<dbReference type="GO" id="GO:0005789">
    <property type="term" value="C:endoplasmic reticulum membrane"/>
    <property type="evidence" value="ECO:0007669"/>
    <property type="project" value="UniProtKB-SubCell"/>
</dbReference>
<organism evidence="11 12">
    <name type="scientific">Rhizopus azygosporus</name>
    <name type="common">Rhizopus microsporus var. azygosporus</name>
    <dbReference type="NCBI Taxonomy" id="86630"/>
    <lineage>
        <taxon>Eukaryota</taxon>
        <taxon>Fungi</taxon>
        <taxon>Fungi incertae sedis</taxon>
        <taxon>Mucoromycota</taxon>
        <taxon>Mucoromycotina</taxon>
        <taxon>Mucoromycetes</taxon>
        <taxon>Mucorales</taxon>
        <taxon>Mucorineae</taxon>
        <taxon>Rhizopodaceae</taxon>
        <taxon>Rhizopus</taxon>
    </lineage>
</organism>
<dbReference type="STRING" id="86630.A0A367J773"/>
<dbReference type="InterPro" id="IPR009445">
    <property type="entry name" value="TMEM85/Emc4"/>
</dbReference>
<keyword evidence="7 8" id="KW-0472">Membrane</keyword>
<gene>
    <name evidence="11" type="ORF">CU097_009685</name>
</gene>
<sequence length="188" mass="21178">MSNWTINYSSLADNSSSKLPSPRGFKPSTPQKHSRSEKTAPVLDRHGQAELKMKRAWDVALAPAKSIPMSLFMMYMSGNSLQIFSVVITATMLFIQPIKAIMSVQESKYFLLMPLFFKLNLFFLLSAFSRFESKESDLTLPKLSFIGLQVIVVLLGIYRVNSMGLLPNTASDWLSFIKPKEILEFAAQ</sequence>
<feature type="transmembrane region" description="Helical" evidence="10">
    <location>
        <begin position="81"/>
        <end position="102"/>
    </location>
</feature>
<keyword evidence="4 10" id="KW-0812">Transmembrane</keyword>
<evidence type="ECO:0000256" key="7">
    <source>
        <dbReference type="ARBA" id="ARBA00023136"/>
    </source>
</evidence>
<name>A0A367J773_RHIAZ</name>
<feature type="compositionally biased region" description="Polar residues" evidence="9">
    <location>
        <begin position="1"/>
        <end position="19"/>
    </location>
</feature>
<accession>A0A367J773</accession>
<dbReference type="PIRSF" id="PIRSF017207">
    <property type="entry name" value="UCP017207_TM-p85"/>
    <property type="match status" value="1"/>
</dbReference>
<keyword evidence="12" id="KW-1185">Reference proteome</keyword>
<dbReference type="EMBL" id="PJQL01002011">
    <property type="protein sequence ID" value="RCH85804.1"/>
    <property type="molecule type" value="Genomic_DNA"/>
</dbReference>
<feature type="transmembrane region" description="Helical" evidence="10">
    <location>
        <begin position="140"/>
        <end position="158"/>
    </location>
</feature>
<comment type="similarity">
    <text evidence="2 8">Belongs to the EMC4 family.</text>
</comment>
<proteinExistence type="inferred from homology"/>
<evidence type="ECO:0000256" key="4">
    <source>
        <dbReference type="ARBA" id="ARBA00022692"/>
    </source>
</evidence>
<dbReference type="PANTHER" id="PTHR19315">
    <property type="entry name" value="ER MEMBRANE PROTEIN COMPLEX SUBUNIT 4"/>
    <property type="match status" value="1"/>
</dbReference>
<evidence type="ECO:0000256" key="1">
    <source>
        <dbReference type="ARBA" id="ARBA00004477"/>
    </source>
</evidence>
<comment type="subcellular location">
    <subcellularLocation>
        <location evidence="1">Endoplasmic reticulum membrane</location>
        <topology evidence="1">Multi-pass membrane protein</topology>
    </subcellularLocation>
</comment>
<dbReference type="Proteomes" id="UP000252139">
    <property type="component" value="Unassembled WGS sequence"/>
</dbReference>
<evidence type="ECO:0000256" key="6">
    <source>
        <dbReference type="ARBA" id="ARBA00022989"/>
    </source>
</evidence>
<evidence type="ECO:0000313" key="12">
    <source>
        <dbReference type="Proteomes" id="UP000252139"/>
    </source>
</evidence>
<reference evidence="11 12" key="1">
    <citation type="journal article" date="2018" name="G3 (Bethesda)">
        <title>Phylogenetic and Phylogenomic Definition of Rhizopus Species.</title>
        <authorList>
            <person name="Gryganskyi A.P."/>
            <person name="Golan J."/>
            <person name="Dolatabadi S."/>
            <person name="Mondo S."/>
            <person name="Robb S."/>
            <person name="Idnurm A."/>
            <person name="Muszewska A."/>
            <person name="Steczkiewicz K."/>
            <person name="Masonjones S."/>
            <person name="Liao H.L."/>
            <person name="Gajdeczka M.T."/>
            <person name="Anike F."/>
            <person name="Vuek A."/>
            <person name="Anishchenko I.M."/>
            <person name="Voigt K."/>
            <person name="de Hoog G.S."/>
            <person name="Smith M.E."/>
            <person name="Heitman J."/>
            <person name="Vilgalys R."/>
            <person name="Stajich J.E."/>
        </authorList>
    </citation>
    <scope>NUCLEOTIDE SEQUENCE [LARGE SCALE GENOMIC DNA]</scope>
    <source>
        <strain evidence="11 12">CBS 357.93</strain>
    </source>
</reference>
<evidence type="ECO:0000256" key="8">
    <source>
        <dbReference type="PIRNR" id="PIRNR017207"/>
    </source>
</evidence>
<evidence type="ECO:0000256" key="10">
    <source>
        <dbReference type="SAM" id="Phobius"/>
    </source>
</evidence>
<evidence type="ECO:0000256" key="9">
    <source>
        <dbReference type="SAM" id="MobiDB-lite"/>
    </source>
</evidence>
<keyword evidence="6 10" id="KW-1133">Transmembrane helix</keyword>
<comment type="caution">
    <text evidence="11">The sequence shown here is derived from an EMBL/GenBank/DDBJ whole genome shotgun (WGS) entry which is preliminary data.</text>
</comment>
<keyword evidence="5" id="KW-0256">Endoplasmic reticulum</keyword>
<evidence type="ECO:0000256" key="3">
    <source>
        <dbReference type="ARBA" id="ARBA00020820"/>
    </source>
</evidence>
<dbReference type="OrthoDB" id="369569at2759"/>
<dbReference type="Pfam" id="PF06417">
    <property type="entry name" value="EMC4"/>
    <property type="match status" value="1"/>
</dbReference>
<evidence type="ECO:0000256" key="5">
    <source>
        <dbReference type="ARBA" id="ARBA00022824"/>
    </source>
</evidence>
<protein>
    <recommendedName>
        <fullName evidence="3 8">ER membrane protein complex subunit 4</fullName>
    </recommendedName>
</protein>
<dbReference type="AlphaFoldDB" id="A0A367J773"/>